<gene>
    <name evidence="10" type="ORF">B0W48_00270</name>
</gene>
<comment type="similarity">
    <text evidence="1">Belongs to the cytidine and deoxycytidylate deaminase family.</text>
</comment>
<dbReference type="PROSITE" id="PS00903">
    <property type="entry name" value="CYT_DCMP_DEAMINASES_1"/>
    <property type="match status" value="1"/>
</dbReference>
<feature type="binding site" evidence="8">
    <location>
        <position position="143"/>
    </location>
    <ligand>
        <name>Zn(2+)</name>
        <dbReference type="ChEBI" id="CHEBI:29105"/>
        <note>catalytic</note>
    </ligand>
</feature>
<evidence type="ECO:0000313" key="11">
    <source>
        <dbReference type="Proteomes" id="UP000188243"/>
    </source>
</evidence>
<evidence type="ECO:0000256" key="1">
    <source>
        <dbReference type="ARBA" id="ARBA00006576"/>
    </source>
</evidence>
<keyword evidence="4" id="KW-0378">Hydrolase</keyword>
<dbReference type="InterPro" id="IPR002125">
    <property type="entry name" value="CMP_dCMP_dom"/>
</dbReference>
<dbReference type="EMBL" id="CP019628">
    <property type="protein sequence ID" value="AQP98364.1"/>
    <property type="molecule type" value="Genomic_DNA"/>
</dbReference>
<feature type="active site" description="Proton donor" evidence="6">
    <location>
        <position position="115"/>
    </location>
</feature>
<dbReference type="STRING" id="247523.B0W48_00270"/>
<feature type="domain" description="CMP/dCMP-type deaminase" evidence="9">
    <location>
        <begin position="55"/>
        <end position="178"/>
    </location>
</feature>
<dbReference type="PANTHER" id="PTHR11644:SF2">
    <property type="entry name" value="CYTIDINE DEAMINASE"/>
    <property type="match status" value="1"/>
</dbReference>
<dbReference type="Pfam" id="PF00383">
    <property type="entry name" value="dCMP_cyt_deam_1"/>
    <property type="match status" value="1"/>
</dbReference>
<evidence type="ECO:0000256" key="4">
    <source>
        <dbReference type="ARBA" id="ARBA00022801"/>
    </source>
</evidence>
<dbReference type="KEGG" id="paln:B0W48_00270"/>
<organism evidence="10 11">
    <name type="scientific">Pseudoalteromonas aliena</name>
    <dbReference type="NCBI Taxonomy" id="247523"/>
    <lineage>
        <taxon>Bacteria</taxon>
        <taxon>Pseudomonadati</taxon>
        <taxon>Pseudomonadota</taxon>
        <taxon>Gammaproteobacteria</taxon>
        <taxon>Alteromonadales</taxon>
        <taxon>Pseudoalteromonadaceae</taxon>
        <taxon>Pseudoalteromonas</taxon>
    </lineage>
</organism>
<comment type="subunit">
    <text evidence="2">Homodimer.</text>
</comment>
<evidence type="ECO:0000313" key="10">
    <source>
        <dbReference type="EMBL" id="AQP98364.1"/>
    </source>
</evidence>
<dbReference type="GO" id="GO:0008270">
    <property type="term" value="F:zinc ion binding"/>
    <property type="evidence" value="ECO:0007669"/>
    <property type="project" value="InterPro"/>
</dbReference>
<keyword evidence="5 8" id="KW-0862">Zinc</keyword>
<feature type="domain" description="CMP/dCMP-type deaminase" evidence="9">
    <location>
        <begin position="196"/>
        <end position="309"/>
    </location>
</feature>
<dbReference type="PIRSF" id="PIRSF006334">
    <property type="entry name" value="Cdd_plus_pseudo"/>
    <property type="match status" value="1"/>
</dbReference>
<dbReference type="RefSeq" id="WP_077535100.1">
    <property type="nucleotide sequence ID" value="NZ_CP019628.1"/>
</dbReference>
<dbReference type="SUPFAM" id="SSF53927">
    <property type="entry name" value="Cytidine deaminase-like"/>
    <property type="match status" value="2"/>
</dbReference>
<protein>
    <submittedName>
        <fullName evidence="10">Cytidine deaminase</fullName>
    </submittedName>
</protein>
<name>A0A1Q2GTC5_9GAMM</name>
<dbReference type="InterPro" id="IPR016192">
    <property type="entry name" value="APOBEC/CMP_deaminase_Zn-bd"/>
</dbReference>
<dbReference type="NCBIfam" id="NF006537">
    <property type="entry name" value="PRK09027.1"/>
    <property type="match status" value="1"/>
</dbReference>
<dbReference type="PROSITE" id="PS51747">
    <property type="entry name" value="CYT_DCMP_DEAMINASES_2"/>
    <property type="match status" value="2"/>
</dbReference>
<feature type="binding site" evidence="8">
    <location>
        <position position="140"/>
    </location>
    <ligand>
        <name>Zn(2+)</name>
        <dbReference type="ChEBI" id="CHEBI:29105"/>
        <note>catalytic</note>
    </ligand>
</feature>
<dbReference type="GO" id="GO:0004126">
    <property type="term" value="F:cytidine deaminase activity"/>
    <property type="evidence" value="ECO:0007669"/>
    <property type="project" value="InterPro"/>
</dbReference>
<accession>A0A1Q2GTC5</accession>
<evidence type="ECO:0000256" key="8">
    <source>
        <dbReference type="PIRSR" id="PIRSR006334-3"/>
    </source>
</evidence>
<dbReference type="GO" id="GO:0042802">
    <property type="term" value="F:identical protein binding"/>
    <property type="evidence" value="ECO:0007669"/>
    <property type="project" value="UniProtKB-ARBA"/>
</dbReference>
<dbReference type="InterPro" id="IPR050202">
    <property type="entry name" value="Cyt/Deoxycyt_deaminase"/>
</dbReference>
<keyword evidence="3 8" id="KW-0479">Metal-binding</keyword>
<dbReference type="CDD" id="cd01283">
    <property type="entry name" value="cytidine_deaminase"/>
    <property type="match status" value="1"/>
</dbReference>
<evidence type="ECO:0000256" key="2">
    <source>
        <dbReference type="ARBA" id="ARBA00011738"/>
    </source>
</evidence>
<sequence>MASATFTVQQDTALTNSHISLNVAQTASLRSQLKSQRGILNSNNIKALCSQYAVSEDSLLQGLVPLASEFSVAPVSLFHVGAIVKALDENGDINFYFGANVEFNHQALSLVVHAEQSAINNAWLNGAKKILKIAISDAPCGYCRQFMNELADAKEFDILLPNQQFTLAELLPHSFGPTDLGNEFSLFNPKPQLAKFNLDGLDETFARFALNAYVPYSQNFCAVKIVTFNDGDFYGSYAENAAYSPSLSPLQSALSQFFLAGLSFNESVVKGITLLETKGQENQAGVAKAVLASFSNLPALEVISAPLKE</sequence>
<proteinExistence type="inferred from homology"/>
<dbReference type="GO" id="GO:0055086">
    <property type="term" value="P:nucleobase-containing small molecule metabolic process"/>
    <property type="evidence" value="ECO:0007669"/>
    <property type="project" value="UniProtKB-ARBA"/>
</dbReference>
<dbReference type="InterPro" id="IPR013171">
    <property type="entry name" value="Cyd/dCyd_deaminase_Zn-bd"/>
</dbReference>
<evidence type="ECO:0000256" key="5">
    <source>
        <dbReference type="ARBA" id="ARBA00022833"/>
    </source>
</evidence>
<evidence type="ECO:0000256" key="6">
    <source>
        <dbReference type="PIRSR" id="PIRSR006334-1"/>
    </source>
</evidence>
<evidence type="ECO:0000256" key="3">
    <source>
        <dbReference type="ARBA" id="ARBA00022723"/>
    </source>
</evidence>
<evidence type="ECO:0000259" key="9">
    <source>
        <dbReference type="PROSITE" id="PS51747"/>
    </source>
</evidence>
<dbReference type="Proteomes" id="UP000188243">
    <property type="component" value="Chromosome"/>
</dbReference>
<feature type="binding site" evidence="7">
    <location>
        <begin position="100"/>
        <end position="102"/>
    </location>
    <ligand>
        <name>substrate</name>
    </ligand>
</feature>
<dbReference type="PANTHER" id="PTHR11644">
    <property type="entry name" value="CYTIDINE DEAMINASE"/>
    <property type="match status" value="1"/>
</dbReference>
<feature type="binding site" evidence="8">
    <location>
        <position position="113"/>
    </location>
    <ligand>
        <name>Zn(2+)</name>
        <dbReference type="ChEBI" id="CHEBI:29105"/>
        <note>catalytic</note>
    </ligand>
</feature>
<dbReference type="InterPro" id="IPR016193">
    <property type="entry name" value="Cytidine_deaminase-like"/>
</dbReference>
<dbReference type="Gene3D" id="3.40.140.10">
    <property type="entry name" value="Cytidine Deaminase, domain 2"/>
    <property type="match status" value="2"/>
</dbReference>
<dbReference type="Pfam" id="PF08211">
    <property type="entry name" value="dCMP_cyt_deam_2"/>
    <property type="match status" value="1"/>
</dbReference>
<evidence type="ECO:0000256" key="7">
    <source>
        <dbReference type="PIRSR" id="PIRSR006334-2"/>
    </source>
</evidence>
<dbReference type="GO" id="GO:0072527">
    <property type="term" value="P:pyrimidine-containing compound metabolic process"/>
    <property type="evidence" value="ECO:0007669"/>
    <property type="project" value="UniProtKB-ARBA"/>
</dbReference>
<reference evidence="10 11" key="1">
    <citation type="submission" date="2017-02" db="EMBL/GenBank/DDBJ databases">
        <title>Complete genome sequence of the cold-active Pseudoalteromonas aliena strain EH1 isolated from Arctic seawater.</title>
        <authorList>
            <person name="Kim E."/>
            <person name="Heo E."/>
            <person name="Kim H."/>
            <person name="Kim D."/>
        </authorList>
    </citation>
    <scope>NUCLEOTIDE SEQUENCE [LARGE SCALE GENOMIC DNA]</scope>
    <source>
        <strain evidence="10 11">EH1</strain>
    </source>
</reference>
<comment type="cofactor">
    <cofactor evidence="8">
        <name>Zn(2+)</name>
        <dbReference type="ChEBI" id="CHEBI:29105"/>
    </cofactor>
    <text evidence="8">Binds 1 zinc ion.</text>
</comment>
<dbReference type="GO" id="GO:0005829">
    <property type="term" value="C:cytosol"/>
    <property type="evidence" value="ECO:0007669"/>
    <property type="project" value="TreeGrafter"/>
</dbReference>
<dbReference type="AlphaFoldDB" id="A0A1Q2GTC5"/>